<proteinExistence type="predicted"/>
<reference evidence="1 2" key="1">
    <citation type="submission" date="2016-04" db="EMBL/GenBank/DDBJ databases">
        <authorList>
            <consortium name="Pathogen Informatics"/>
        </authorList>
    </citation>
    <scope>NUCLEOTIDE SEQUENCE [LARGE SCALE GENOMIC DNA]</scope>
    <source>
        <strain evidence="1 2">H044680328</strain>
    </source>
</reference>
<evidence type="ECO:0000313" key="2">
    <source>
        <dbReference type="Proteomes" id="UP000076825"/>
    </source>
</evidence>
<organism evidence="1 2">
    <name type="scientific">Bordetella trematum</name>
    <dbReference type="NCBI Taxonomy" id="123899"/>
    <lineage>
        <taxon>Bacteria</taxon>
        <taxon>Pseudomonadati</taxon>
        <taxon>Pseudomonadota</taxon>
        <taxon>Betaproteobacteria</taxon>
        <taxon>Burkholderiales</taxon>
        <taxon>Alcaligenaceae</taxon>
        <taxon>Bordetella</taxon>
    </lineage>
</organism>
<keyword evidence="2" id="KW-1185">Reference proteome</keyword>
<dbReference type="PATRIC" id="fig|123899.6.peg.2032"/>
<dbReference type="eggNOG" id="COG1416">
    <property type="taxonomic scope" value="Bacteria"/>
</dbReference>
<dbReference type="GeneID" id="56590689"/>
<dbReference type="Proteomes" id="UP000076825">
    <property type="component" value="Chromosome 1"/>
</dbReference>
<sequence length="100" mass="10496">MPDTLHVLIHAPTPDALRRARNNAANLIKAEPQAQVEIIANAAAVAAALAEPHATDAQLRLCGNTLQNTGAQAPAALQVVPAAIVHLARRQAEGWAYIRA</sequence>
<dbReference type="InterPro" id="IPR027396">
    <property type="entry name" value="DsrEFH-like"/>
</dbReference>
<evidence type="ECO:0000313" key="1">
    <source>
        <dbReference type="EMBL" id="SAI70041.1"/>
    </source>
</evidence>
<name>A0A157PMU4_9BORD</name>
<dbReference type="STRING" id="123899.SAMEA3906487_02036"/>
<dbReference type="AlphaFoldDB" id="A0A157PMU4"/>
<protein>
    <submittedName>
        <fullName evidence="1">Uncharacterized conserved protein</fullName>
    </submittedName>
</protein>
<dbReference type="SUPFAM" id="SSF75169">
    <property type="entry name" value="DsrEFH-like"/>
    <property type="match status" value="1"/>
</dbReference>
<dbReference type="KEGG" id="btrm:SAMEA390648702036"/>
<gene>
    <name evidence="1" type="ORF">SAMEA3906487_02036</name>
</gene>
<dbReference type="Gene3D" id="3.40.1260.10">
    <property type="entry name" value="DsrEFH-like"/>
    <property type="match status" value="1"/>
</dbReference>
<dbReference type="RefSeq" id="WP_063491895.1">
    <property type="nucleotide sequence ID" value="NZ_CP016340.1"/>
</dbReference>
<accession>A0A157PMU4</accession>
<dbReference type="EMBL" id="LT546645">
    <property type="protein sequence ID" value="SAI70041.1"/>
    <property type="molecule type" value="Genomic_DNA"/>
</dbReference>